<comment type="subcellular location">
    <subcellularLocation>
        <location evidence="1">Cell membrane</location>
        <topology evidence="1">Multi-pass membrane protein</topology>
    </subcellularLocation>
</comment>
<accession>A0AAD2CTI3</accession>
<reference evidence="16" key="1">
    <citation type="submission" date="2023-08" db="EMBL/GenBank/DDBJ databases">
        <authorList>
            <person name="Audoor S."/>
            <person name="Bilcke G."/>
        </authorList>
    </citation>
    <scope>NUCLEOTIDE SEQUENCE</scope>
</reference>
<evidence type="ECO:0000313" key="17">
    <source>
        <dbReference type="Proteomes" id="UP001295423"/>
    </source>
</evidence>
<feature type="transmembrane region" description="Helical" evidence="14">
    <location>
        <begin position="721"/>
        <end position="743"/>
    </location>
</feature>
<keyword evidence="2" id="KW-0813">Transport</keyword>
<feature type="transmembrane region" description="Helical" evidence="14">
    <location>
        <begin position="516"/>
        <end position="535"/>
    </location>
</feature>
<dbReference type="SMART" id="SM00248">
    <property type="entry name" value="ANK"/>
    <property type="match status" value="5"/>
</dbReference>
<protein>
    <recommendedName>
        <fullName evidence="15">Ion transport domain-containing protein</fullName>
    </recommendedName>
</protein>
<name>A0AAD2CTI3_9STRA</name>
<dbReference type="Pfam" id="PF00520">
    <property type="entry name" value="Ion_trans"/>
    <property type="match status" value="1"/>
</dbReference>
<keyword evidence="8 14" id="KW-1133">Transmembrane helix</keyword>
<gene>
    <name evidence="16" type="ORF">CYCCA115_LOCUS9732</name>
</gene>
<dbReference type="InterPro" id="IPR005821">
    <property type="entry name" value="Ion_trans_dom"/>
</dbReference>
<evidence type="ECO:0000256" key="5">
    <source>
        <dbReference type="ARBA" id="ARBA00022692"/>
    </source>
</evidence>
<dbReference type="PANTHER" id="PTHR10582">
    <property type="entry name" value="TRANSIENT RECEPTOR POTENTIAL ION CHANNEL PROTEIN"/>
    <property type="match status" value="1"/>
</dbReference>
<keyword evidence="6" id="KW-0677">Repeat</keyword>
<dbReference type="GO" id="GO:0098703">
    <property type="term" value="P:calcium ion import across plasma membrane"/>
    <property type="evidence" value="ECO:0007669"/>
    <property type="project" value="TreeGrafter"/>
</dbReference>
<proteinExistence type="predicted"/>
<sequence length="837" mass="94853">MPRRKDQGSRSKDQPSVQDSYTNDDYGDYTQGEDTATNTLPDHLYLMQYCSAAFSPVDDSEDALASAAASWDPVRDWLHGHSVEEIRDAAEMRDDVGKTALHFACQNIPPIDIIDAFLGIAPEIVQWPDSFGWLPIHYACAYDAEPAVIKNLADTFPESKTTVDRKGRTPLHFFLGTLGTRNSNSAEVTLLLSNTGAAAYPTDEGLLPLHLACAYGRAEETLYVLLNEFPEAAITLDNKLRTPLHFVLSNANRKHSPGAVRVLLSQEKGLANSVGGGPLPLLVLAQFAKAGVNRSNPEEEDAVLGCLKQLLAADPKPTPRFFSALQRLPVFLRDKAVVTTSVQEMLNDKIAERFTTSILILDLYLQFVVLVAYVFGVTESQRLRSLSGNPEEVGFWYSSPLHEYSELFRWLVIGGMYVGALYFIMREILQSVSLAFMGALNIYISDPSTWLNAVYIFVVLAWATLVLLGVGDFTPFVYGTSLSVFLLIVKLLAYLRNVYIDFAIFSGGVLHVLGRLKAFIFCLIIFLVAFSRFFYTVFQETQYCKDAPPLYYNYIEDDAERHALVHEIQCDAYDPSPWCDHRRSFLTLFTMLLGEVDESKFFDDEVGPLAVVMFTLFMFLMVILLANVLIAIVTDSYKVIQDQRAAIVFWNNRLDFIAQMDAVANGPWKRKIRKMIGLRHKKKETKKEVTYGATSWGWMMDVLFEDELDGVYYYIYIPIRLVLIFFVIPFWFLAGAMTFGILWPPQIRRLFFTSNVSKMTEADREDALRKTQIESLHGQIDELRDEVLQELAKERSQIVQLRSSVAERKMEINNELKHIKRTVTMLFEQQADAVYMT</sequence>
<dbReference type="AlphaFoldDB" id="A0AAD2CTI3"/>
<feature type="transmembrane region" description="Helical" evidence="14">
    <location>
        <begin position="450"/>
        <end position="470"/>
    </location>
</feature>
<feature type="coiled-coil region" evidence="12">
    <location>
        <begin position="773"/>
        <end position="804"/>
    </location>
</feature>
<evidence type="ECO:0000256" key="6">
    <source>
        <dbReference type="ARBA" id="ARBA00022737"/>
    </source>
</evidence>
<feature type="transmembrane region" description="Helical" evidence="14">
    <location>
        <begin position="476"/>
        <end position="495"/>
    </location>
</feature>
<keyword evidence="3" id="KW-1003">Cell membrane</keyword>
<keyword evidence="10 14" id="KW-0472">Membrane</keyword>
<organism evidence="16 17">
    <name type="scientific">Cylindrotheca closterium</name>
    <dbReference type="NCBI Taxonomy" id="2856"/>
    <lineage>
        <taxon>Eukaryota</taxon>
        <taxon>Sar</taxon>
        <taxon>Stramenopiles</taxon>
        <taxon>Ochrophyta</taxon>
        <taxon>Bacillariophyta</taxon>
        <taxon>Bacillariophyceae</taxon>
        <taxon>Bacillariophycidae</taxon>
        <taxon>Bacillariales</taxon>
        <taxon>Bacillariaceae</taxon>
        <taxon>Cylindrotheca</taxon>
    </lineage>
</organism>
<evidence type="ECO:0000256" key="8">
    <source>
        <dbReference type="ARBA" id="ARBA00022989"/>
    </source>
</evidence>
<evidence type="ECO:0000256" key="2">
    <source>
        <dbReference type="ARBA" id="ARBA00022448"/>
    </source>
</evidence>
<feature type="transmembrane region" description="Helical" evidence="14">
    <location>
        <begin position="407"/>
        <end position="429"/>
    </location>
</feature>
<keyword evidence="12" id="KW-0175">Coiled coil</keyword>
<evidence type="ECO:0000256" key="11">
    <source>
        <dbReference type="ARBA" id="ARBA00023303"/>
    </source>
</evidence>
<dbReference type="GO" id="GO:0005886">
    <property type="term" value="C:plasma membrane"/>
    <property type="evidence" value="ECO:0007669"/>
    <property type="project" value="UniProtKB-SubCell"/>
</dbReference>
<evidence type="ECO:0000256" key="3">
    <source>
        <dbReference type="ARBA" id="ARBA00022475"/>
    </source>
</evidence>
<feature type="compositionally biased region" description="Basic and acidic residues" evidence="13">
    <location>
        <begin position="1"/>
        <end position="13"/>
    </location>
</feature>
<dbReference type="Gene3D" id="1.10.287.70">
    <property type="match status" value="1"/>
</dbReference>
<feature type="transmembrane region" description="Helical" evidence="14">
    <location>
        <begin position="354"/>
        <end position="375"/>
    </location>
</feature>
<comment type="caution">
    <text evidence="16">The sequence shown here is derived from an EMBL/GenBank/DDBJ whole genome shotgun (WGS) entry which is preliminary data.</text>
</comment>
<feature type="region of interest" description="Disordered" evidence="13">
    <location>
        <begin position="1"/>
        <end position="34"/>
    </location>
</feature>
<dbReference type="GO" id="GO:0005216">
    <property type="term" value="F:monoatomic ion channel activity"/>
    <property type="evidence" value="ECO:0007669"/>
    <property type="project" value="InterPro"/>
</dbReference>
<evidence type="ECO:0000313" key="16">
    <source>
        <dbReference type="EMBL" id="CAJ1945588.1"/>
    </source>
</evidence>
<keyword evidence="5 14" id="KW-0812">Transmembrane</keyword>
<evidence type="ECO:0000256" key="4">
    <source>
        <dbReference type="ARBA" id="ARBA00022568"/>
    </source>
</evidence>
<evidence type="ECO:0000256" key="13">
    <source>
        <dbReference type="SAM" id="MobiDB-lite"/>
    </source>
</evidence>
<evidence type="ECO:0000256" key="10">
    <source>
        <dbReference type="ARBA" id="ARBA00023136"/>
    </source>
</evidence>
<dbReference type="SUPFAM" id="SSF48403">
    <property type="entry name" value="Ankyrin repeat"/>
    <property type="match status" value="1"/>
</dbReference>
<keyword evidence="11" id="KW-0407">Ion channel</keyword>
<feature type="transmembrane region" description="Helical" evidence="14">
    <location>
        <begin position="609"/>
        <end position="634"/>
    </location>
</feature>
<dbReference type="InterPro" id="IPR036770">
    <property type="entry name" value="Ankyrin_rpt-contain_sf"/>
</dbReference>
<dbReference type="Gene3D" id="1.25.40.20">
    <property type="entry name" value="Ankyrin repeat-containing domain"/>
    <property type="match status" value="1"/>
</dbReference>
<evidence type="ECO:0000256" key="12">
    <source>
        <dbReference type="SAM" id="Coils"/>
    </source>
</evidence>
<evidence type="ECO:0000256" key="14">
    <source>
        <dbReference type="SAM" id="Phobius"/>
    </source>
</evidence>
<evidence type="ECO:0000256" key="7">
    <source>
        <dbReference type="ARBA" id="ARBA00022837"/>
    </source>
</evidence>
<evidence type="ECO:0000256" key="1">
    <source>
        <dbReference type="ARBA" id="ARBA00004651"/>
    </source>
</evidence>
<dbReference type="Proteomes" id="UP001295423">
    <property type="component" value="Unassembled WGS sequence"/>
</dbReference>
<keyword evidence="9" id="KW-0406">Ion transport</keyword>
<evidence type="ECO:0000259" key="15">
    <source>
        <dbReference type="Pfam" id="PF00520"/>
    </source>
</evidence>
<feature type="domain" description="Ion transport" evidence="15">
    <location>
        <begin position="417"/>
        <end position="644"/>
    </location>
</feature>
<dbReference type="InterPro" id="IPR002110">
    <property type="entry name" value="Ankyrin_rpt"/>
</dbReference>
<keyword evidence="4" id="KW-0109">Calcium transport</keyword>
<evidence type="ECO:0000256" key="9">
    <source>
        <dbReference type="ARBA" id="ARBA00023065"/>
    </source>
</evidence>
<keyword evidence="17" id="KW-1185">Reference proteome</keyword>
<dbReference type="InterPro" id="IPR024862">
    <property type="entry name" value="TRPV"/>
</dbReference>
<dbReference type="PANTHER" id="PTHR10582:SF2">
    <property type="entry name" value="INACTIVE"/>
    <property type="match status" value="1"/>
</dbReference>
<keyword evidence="7" id="KW-0106">Calcium</keyword>
<feature type="compositionally biased region" description="Polar residues" evidence="13">
    <location>
        <begin position="14"/>
        <end position="23"/>
    </location>
</feature>
<dbReference type="EMBL" id="CAKOGP040001446">
    <property type="protein sequence ID" value="CAJ1945588.1"/>
    <property type="molecule type" value="Genomic_DNA"/>
</dbReference>